<dbReference type="EMBL" id="JAJSOW010000100">
    <property type="protein sequence ID" value="KAI9185983.1"/>
    <property type="molecule type" value="Genomic_DNA"/>
</dbReference>
<dbReference type="PANTHER" id="PTHR33463:SF203">
    <property type="entry name" value="AAA+ ATPASE DOMAIN-CONTAINING PROTEIN"/>
    <property type="match status" value="1"/>
</dbReference>
<keyword evidence="5" id="KW-1185">Reference proteome</keyword>
<dbReference type="SUPFAM" id="SSF52058">
    <property type="entry name" value="L domain-like"/>
    <property type="match status" value="1"/>
</dbReference>
<dbReference type="InterPro" id="IPR057135">
    <property type="entry name" value="At4g27190-like_LRR"/>
</dbReference>
<evidence type="ECO:0000259" key="3">
    <source>
        <dbReference type="Pfam" id="PF23247"/>
    </source>
</evidence>
<reference evidence="4" key="1">
    <citation type="journal article" date="2022" name="Plant J.">
        <title>Strategies of tolerance reflected in two North American maple genomes.</title>
        <authorList>
            <person name="McEvoy S.L."/>
            <person name="Sezen U.U."/>
            <person name="Trouern-Trend A."/>
            <person name="McMahon S.M."/>
            <person name="Schaberg P.G."/>
            <person name="Yang J."/>
            <person name="Wegrzyn J.L."/>
            <person name="Swenson N.G."/>
        </authorList>
    </citation>
    <scope>NUCLEOTIDE SEQUENCE</scope>
    <source>
        <strain evidence="4">91603</strain>
    </source>
</reference>
<gene>
    <name evidence="4" type="ORF">LWI28_012700</name>
</gene>
<reference evidence="4" key="2">
    <citation type="submission" date="2023-02" db="EMBL/GenBank/DDBJ databases">
        <authorList>
            <person name="Swenson N.G."/>
            <person name="Wegrzyn J.L."/>
            <person name="Mcevoy S.L."/>
        </authorList>
    </citation>
    <scope>NUCLEOTIDE SEQUENCE</scope>
    <source>
        <strain evidence="4">91603</strain>
        <tissue evidence="4">Leaf</tissue>
    </source>
</reference>
<dbReference type="AlphaFoldDB" id="A0AAD5J5M9"/>
<dbReference type="InterPro" id="IPR050905">
    <property type="entry name" value="Plant_NBS-LRR"/>
</dbReference>
<evidence type="ECO:0000256" key="2">
    <source>
        <dbReference type="SAM" id="MobiDB-lite"/>
    </source>
</evidence>
<accession>A0AAD5J5M9</accession>
<dbReference type="Proteomes" id="UP001064489">
    <property type="component" value="Chromosome 3"/>
</dbReference>
<sequence>MGCCQNIVPSIDETGLNELKSLSLDSFNELKCIIDMTQQDVPSTAFSNLVDLSLRCVGLREICCGGRSPTGFLENLETLKISGCGSMSCLFPSWMLIQTLRKLKKVTVNGCGELEDVFQLEGLCYAKENHFLLSSFESLNLEYLQNMRYIWKGPTQQVSLQSLTFVYVKRCDKLRYLFTLSLARSLLQLKELTVMDCASLEYIVEIKAEENVAGGGGNDVLLPKLRKLQLEELENFVNFYSENSSLDMPTTKEAPQLGKEDVNMEQSPPKTTVDINCQNFDALQKRLPPYIRK</sequence>
<protein>
    <recommendedName>
        <fullName evidence="3">Disease resistance protein At4g27190-like leucine-rich repeats domain-containing protein</fullName>
    </recommendedName>
</protein>
<organism evidence="4 5">
    <name type="scientific">Acer negundo</name>
    <name type="common">Box elder</name>
    <dbReference type="NCBI Taxonomy" id="4023"/>
    <lineage>
        <taxon>Eukaryota</taxon>
        <taxon>Viridiplantae</taxon>
        <taxon>Streptophyta</taxon>
        <taxon>Embryophyta</taxon>
        <taxon>Tracheophyta</taxon>
        <taxon>Spermatophyta</taxon>
        <taxon>Magnoliopsida</taxon>
        <taxon>eudicotyledons</taxon>
        <taxon>Gunneridae</taxon>
        <taxon>Pentapetalae</taxon>
        <taxon>rosids</taxon>
        <taxon>malvids</taxon>
        <taxon>Sapindales</taxon>
        <taxon>Sapindaceae</taxon>
        <taxon>Hippocastanoideae</taxon>
        <taxon>Acereae</taxon>
        <taxon>Acer</taxon>
    </lineage>
</organism>
<dbReference type="PANTHER" id="PTHR33463">
    <property type="entry name" value="NB-ARC DOMAIN-CONTAINING PROTEIN-RELATED"/>
    <property type="match status" value="1"/>
</dbReference>
<keyword evidence="1" id="KW-0611">Plant defense</keyword>
<dbReference type="Pfam" id="PF23247">
    <property type="entry name" value="LRR_RPS2"/>
    <property type="match status" value="1"/>
</dbReference>
<comment type="caution">
    <text evidence="4">The sequence shown here is derived from an EMBL/GenBank/DDBJ whole genome shotgun (WGS) entry which is preliminary data.</text>
</comment>
<evidence type="ECO:0000256" key="1">
    <source>
        <dbReference type="ARBA" id="ARBA00022821"/>
    </source>
</evidence>
<proteinExistence type="predicted"/>
<feature type="domain" description="Disease resistance protein At4g27190-like leucine-rich repeats" evidence="3">
    <location>
        <begin position="50"/>
        <end position="198"/>
    </location>
</feature>
<evidence type="ECO:0000313" key="5">
    <source>
        <dbReference type="Proteomes" id="UP001064489"/>
    </source>
</evidence>
<dbReference type="Gene3D" id="3.80.10.10">
    <property type="entry name" value="Ribonuclease Inhibitor"/>
    <property type="match status" value="1"/>
</dbReference>
<evidence type="ECO:0000313" key="4">
    <source>
        <dbReference type="EMBL" id="KAI9185983.1"/>
    </source>
</evidence>
<name>A0AAD5J5M9_ACENE</name>
<feature type="region of interest" description="Disordered" evidence="2">
    <location>
        <begin position="247"/>
        <end position="271"/>
    </location>
</feature>
<dbReference type="InterPro" id="IPR032675">
    <property type="entry name" value="LRR_dom_sf"/>
</dbReference>